<evidence type="ECO:0008006" key="5">
    <source>
        <dbReference type="Google" id="ProtNLM"/>
    </source>
</evidence>
<feature type="region of interest" description="Disordered" evidence="2">
    <location>
        <begin position="313"/>
        <end position="344"/>
    </location>
</feature>
<protein>
    <recommendedName>
        <fullName evidence="5">Pentatricopeptide repeat-containing protein, chloroplastic</fullName>
    </recommendedName>
</protein>
<dbReference type="Proteomes" id="UP001178507">
    <property type="component" value="Unassembled WGS sequence"/>
</dbReference>
<dbReference type="PANTHER" id="PTHR47942:SF63">
    <property type="entry name" value="PENTATRICOPEPTIDE REPEAT-CONTAINING PROTEIN"/>
    <property type="match status" value="1"/>
</dbReference>
<feature type="compositionally biased region" description="Basic and acidic residues" evidence="2">
    <location>
        <begin position="329"/>
        <end position="339"/>
    </location>
</feature>
<reference evidence="3" key="1">
    <citation type="submission" date="2023-08" db="EMBL/GenBank/DDBJ databases">
        <authorList>
            <person name="Chen Y."/>
            <person name="Shah S."/>
            <person name="Dougan E. K."/>
            <person name="Thang M."/>
            <person name="Chan C."/>
        </authorList>
    </citation>
    <scope>NUCLEOTIDE SEQUENCE</scope>
</reference>
<sequence length="1097" mass="117891">MCCHPEVQQLQERMAAMEALFREGSEKEATREKKLAQFAASAERAEERHVEEMETEAEKAKNAAAQAAELHSGEVQQLKVQIAEREAAAEAAKDAAAQAVKRQKEAERVRSAEAQAWQQAEAALQRAQAEKENLQKTVEKLRAELAASSVPAEPPAPEPDFQLAELQQECAAAKEALNVEAQRASAALLRAQQAEAEAAEAGRLRAQVSELEAGLELAREAAIQADAEAAKLKDLAKTQLSVQRAPLFKGPSLENPRTPSATCGKMQPATRTPGLLDSPALAPAQVYSWKTLTAFAGRQKAILVASYHPAYLKDGSRQDRPGSGASPKAGEDSSNRRFDFGAGPPREVRSLLQRLKNKRISNAEAGENIDGFAESVTLAITLLSKRSLFEEAALLGLDACDWKNEGPSKKVPGNFIVCSAALGAARQAGNWQLALQLLQHAETASIELDAGARDEAFRALLAPSRIGSGRGGPSALQAAERLQPGLRARSAAAAELGKQQQWQVSLALLQSDLDATAWEVLLGALQGQWQVALAVLSDMEASGSVTGNGLALAALACLPQRWEAAQLLLEAAWARPEKAHEGCLTLCAMKGPGERWPWAVFLLEAMAERQQVPLTTCNAAITVCAQAKHWQRALAVLDGMLSGDRGWSTPDHISYNGALAACERAAQPELAARLLQQMLRSRTAEVSSFSSVAAAYGRTTGWQMALALCFSLNGHALQPDEAMRTAAAACGNQGFDKEAELYREAQPWQRAEQLLRGFQGATLTSCLDKGFEWARALRSLEVEEQTVGSVALKSYGAALSACQRAGDLWPQSLALLQEVSRQRVETSAIALQAALESCAGAPAAQPLLAPLRQAAQQEVDKSVLVVVSNSLEQYGCFEAALAQRLRREVLRPCVARLRFPGSAAGSAAGAASRGGPLSDTVLSAQSSLGALCPELFKQMAWQESSRGRLFARRLHLEQGTPSPERWSLSAKSIPAFVSSHLDSAITSTRGRLVGHRTVDDETFLPSVLADHDRSQHAERQALLSLVEEALDEGLDPAGLSPAGAVHLYISAYPCISCTAVFFQLSTAWPSVRLRVAFDSWEETKRWTVHREDGCEHT</sequence>
<feature type="compositionally biased region" description="Basic and acidic residues" evidence="2">
    <location>
        <begin position="43"/>
        <end position="61"/>
    </location>
</feature>
<feature type="compositionally biased region" description="Basic and acidic residues" evidence="2">
    <location>
        <begin position="23"/>
        <end position="35"/>
    </location>
</feature>
<dbReference type="InterPro" id="IPR051222">
    <property type="entry name" value="PPR/CCM1_RNA-binding"/>
</dbReference>
<dbReference type="InterPro" id="IPR011990">
    <property type="entry name" value="TPR-like_helical_dom_sf"/>
</dbReference>
<evidence type="ECO:0000256" key="1">
    <source>
        <dbReference type="ARBA" id="ARBA00022737"/>
    </source>
</evidence>
<evidence type="ECO:0000256" key="2">
    <source>
        <dbReference type="SAM" id="MobiDB-lite"/>
    </source>
</evidence>
<comment type="caution">
    <text evidence="3">The sequence shown here is derived from an EMBL/GenBank/DDBJ whole genome shotgun (WGS) entry which is preliminary data.</text>
</comment>
<dbReference type="EMBL" id="CAUJNA010003365">
    <property type="protein sequence ID" value="CAJ1400256.1"/>
    <property type="molecule type" value="Genomic_DNA"/>
</dbReference>
<dbReference type="AlphaFoldDB" id="A0AA36J6U5"/>
<gene>
    <name evidence="3" type="ORF">EVOR1521_LOCUS23636</name>
</gene>
<feature type="region of interest" description="Disordered" evidence="2">
    <location>
        <begin position="23"/>
        <end position="70"/>
    </location>
</feature>
<evidence type="ECO:0000313" key="4">
    <source>
        <dbReference type="Proteomes" id="UP001178507"/>
    </source>
</evidence>
<name>A0AA36J6U5_9DINO</name>
<organism evidence="3 4">
    <name type="scientific">Effrenium voratum</name>
    <dbReference type="NCBI Taxonomy" id="2562239"/>
    <lineage>
        <taxon>Eukaryota</taxon>
        <taxon>Sar</taxon>
        <taxon>Alveolata</taxon>
        <taxon>Dinophyceae</taxon>
        <taxon>Suessiales</taxon>
        <taxon>Symbiodiniaceae</taxon>
        <taxon>Effrenium</taxon>
    </lineage>
</organism>
<dbReference type="Gene3D" id="1.25.40.10">
    <property type="entry name" value="Tetratricopeptide repeat domain"/>
    <property type="match status" value="1"/>
</dbReference>
<dbReference type="PANTHER" id="PTHR47942">
    <property type="entry name" value="TETRATRICOPEPTIDE REPEAT (TPR)-LIKE SUPERFAMILY PROTEIN-RELATED"/>
    <property type="match status" value="1"/>
</dbReference>
<evidence type="ECO:0000313" key="3">
    <source>
        <dbReference type="EMBL" id="CAJ1400256.1"/>
    </source>
</evidence>
<keyword evidence="1" id="KW-0677">Repeat</keyword>
<keyword evidence="4" id="KW-1185">Reference proteome</keyword>
<proteinExistence type="predicted"/>
<feature type="region of interest" description="Disordered" evidence="2">
    <location>
        <begin position="248"/>
        <end position="272"/>
    </location>
</feature>
<accession>A0AA36J6U5</accession>